<feature type="region of interest" description="Disordered" evidence="1">
    <location>
        <begin position="1"/>
        <end position="31"/>
    </location>
</feature>
<gene>
    <name evidence="2" type="ORF">TNIN_216861</name>
</gene>
<evidence type="ECO:0000313" key="3">
    <source>
        <dbReference type="Proteomes" id="UP000886998"/>
    </source>
</evidence>
<comment type="caution">
    <text evidence="2">The sequence shown here is derived from an EMBL/GenBank/DDBJ whole genome shotgun (WGS) entry which is preliminary data.</text>
</comment>
<reference evidence="2" key="1">
    <citation type="submission" date="2020-08" db="EMBL/GenBank/DDBJ databases">
        <title>Multicomponent nature underlies the extraordinary mechanical properties of spider dragline silk.</title>
        <authorList>
            <person name="Kono N."/>
            <person name="Nakamura H."/>
            <person name="Mori M."/>
            <person name="Yoshida Y."/>
            <person name="Ohtoshi R."/>
            <person name="Malay A.D."/>
            <person name="Moran D.A.P."/>
            <person name="Tomita M."/>
            <person name="Numata K."/>
            <person name="Arakawa K."/>
        </authorList>
    </citation>
    <scope>NUCLEOTIDE SEQUENCE</scope>
</reference>
<sequence length="86" mass="9836">MVMNQLSSQSSRASECAQTSSARPQDFDQKGFGNEYYSRCETFPQSALTGRDSKHRFESDEDFVHSISSPEDLKTDEEVFSSVRQW</sequence>
<accession>A0A8X6YDH5</accession>
<dbReference type="AlphaFoldDB" id="A0A8X6YDH5"/>
<protein>
    <submittedName>
        <fullName evidence="2">Uncharacterized protein</fullName>
    </submittedName>
</protein>
<evidence type="ECO:0000256" key="1">
    <source>
        <dbReference type="SAM" id="MobiDB-lite"/>
    </source>
</evidence>
<dbReference type="Proteomes" id="UP000886998">
    <property type="component" value="Unassembled WGS sequence"/>
</dbReference>
<feature type="compositionally biased region" description="Polar residues" evidence="1">
    <location>
        <begin position="1"/>
        <end position="23"/>
    </location>
</feature>
<name>A0A8X6YDH5_9ARAC</name>
<evidence type="ECO:0000313" key="2">
    <source>
        <dbReference type="EMBL" id="GFY70886.1"/>
    </source>
</evidence>
<organism evidence="2 3">
    <name type="scientific">Trichonephila inaurata madagascariensis</name>
    <dbReference type="NCBI Taxonomy" id="2747483"/>
    <lineage>
        <taxon>Eukaryota</taxon>
        <taxon>Metazoa</taxon>
        <taxon>Ecdysozoa</taxon>
        <taxon>Arthropoda</taxon>
        <taxon>Chelicerata</taxon>
        <taxon>Arachnida</taxon>
        <taxon>Araneae</taxon>
        <taxon>Araneomorphae</taxon>
        <taxon>Entelegynae</taxon>
        <taxon>Araneoidea</taxon>
        <taxon>Nephilidae</taxon>
        <taxon>Trichonephila</taxon>
        <taxon>Trichonephila inaurata</taxon>
    </lineage>
</organism>
<dbReference type="EMBL" id="BMAV01018485">
    <property type="protein sequence ID" value="GFY70886.1"/>
    <property type="molecule type" value="Genomic_DNA"/>
</dbReference>
<keyword evidence="3" id="KW-1185">Reference proteome</keyword>
<proteinExistence type="predicted"/>